<reference evidence="7 8" key="1">
    <citation type="submission" date="2018-04" db="EMBL/GenBank/DDBJ databases">
        <title>Genomic Encyclopedia of Type Strains, Phase IV (KMG-IV): sequencing the most valuable type-strain genomes for metagenomic binning, comparative biology and taxonomic classification.</title>
        <authorList>
            <person name="Goeker M."/>
        </authorList>
    </citation>
    <scope>NUCLEOTIDE SEQUENCE [LARGE SCALE GENOMIC DNA]</scope>
    <source>
        <strain evidence="7 8">DSM 28688</strain>
    </source>
</reference>
<organism evidence="7 8">
    <name type="scientific">Tamilnaduibacter salinus</name>
    <dbReference type="NCBI Taxonomy" id="1484056"/>
    <lineage>
        <taxon>Bacteria</taxon>
        <taxon>Pseudomonadati</taxon>
        <taxon>Pseudomonadota</taxon>
        <taxon>Gammaproteobacteria</taxon>
        <taxon>Pseudomonadales</taxon>
        <taxon>Marinobacteraceae</taxon>
        <taxon>Tamilnaduibacter</taxon>
    </lineage>
</organism>
<feature type="coiled-coil region" evidence="3">
    <location>
        <begin position="156"/>
        <end position="190"/>
    </location>
</feature>
<keyword evidence="5" id="KW-1133">Transmembrane helix</keyword>
<dbReference type="AlphaFoldDB" id="A0A2U1CT97"/>
<keyword evidence="1 2" id="KW-0597">Phosphoprotein</keyword>
<keyword evidence="5" id="KW-0472">Membrane</keyword>
<evidence type="ECO:0000313" key="8">
    <source>
        <dbReference type="Proteomes" id="UP000245887"/>
    </source>
</evidence>
<dbReference type="EMBL" id="QEKQ01000012">
    <property type="protein sequence ID" value="PVY69599.1"/>
    <property type="molecule type" value="Genomic_DNA"/>
</dbReference>
<name>A0A2U1CT97_9GAMM</name>
<gene>
    <name evidence="7" type="ORF">C8D92_1121</name>
</gene>
<dbReference type="CDD" id="cd17546">
    <property type="entry name" value="REC_hyHK_CKI1_RcsC-like"/>
    <property type="match status" value="1"/>
</dbReference>
<evidence type="ECO:0000256" key="2">
    <source>
        <dbReference type="PROSITE-ProRule" id="PRU00169"/>
    </source>
</evidence>
<sequence>MPRGHALIVDDSSTARIILARLLERVDVRTSGVSSAEEALTRLQTETFDLIFLDHLLPGMDGFQALERLKSQPATHHIPVFMYTSQRAERYMEEAKAHGAAGVIGKQVDRQQLVQTIDAILSGTPTDSGPPDTVAEALMDDAPSPPPPSSNQASANKRLTGRLATLEIAYEEADEQIRALKNTLAGIQSGHQEALERERRRHRAKWWTTVGLFGVITLVLGWQLGEIASAMDSLNEQLILVERIISGLVELESGQ</sequence>
<protein>
    <submittedName>
        <fullName evidence="7">Response regulator receiver domain-containing protein</fullName>
    </submittedName>
</protein>
<dbReference type="PANTHER" id="PTHR44591">
    <property type="entry name" value="STRESS RESPONSE REGULATOR PROTEIN 1"/>
    <property type="match status" value="1"/>
</dbReference>
<evidence type="ECO:0000256" key="3">
    <source>
        <dbReference type="SAM" id="Coils"/>
    </source>
</evidence>
<accession>A0A2U1CT97</accession>
<dbReference type="Gene3D" id="3.40.50.2300">
    <property type="match status" value="1"/>
</dbReference>
<dbReference type="InterPro" id="IPR050595">
    <property type="entry name" value="Bact_response_regulator"/>
</dbReference>
<feature type="region of interest" description="Disordered" evidence="4">
    <location>
        <begin position="121"/>
        <end position="156"/>
    </location>
</feature>
<dbReference type="Pfam" id="PF00072">
    <property type="entry name" value="Response_reg"/>
    <property type="match status" value="1"/>
</dbReference>
<dbReference type="InterPro" id="IPR001789">
    <property type="entry name" value="Sig_transdc_resp-reg_receiver"/>
</dbReference>
<proteinExistence type="predicted"/>
<dbReference type="Proteomes" id="UP000245887">
    <property type="component" value="Unassembled WGS sequence"/>
</dbReference>
<evidence type="ECO:0000259" key="6">
    <source>
        <dbReference type="PROSITE" id="PS50110"/>
    </source>
</evidence>
<comment type="caution">
    <text evidence="7">The sequence shown here is derived from an EMBL/GenBank/DDBJ whole genome shotgun (WGS) entry which is preliminary data.</text>
</comment>
<dbReference type="PROSITE" id="PS50110">
    <property type="entry name" value="RESPONSE_REGULATORY"/>
    <property type="match status" value="1"/>
</dbReference>
<feature type="modified residue" description="4-aspartylphosphate" evidence="2">
    <location>
        <position position="54"/>
    </location>
</feature>
<feature type="domain" description="Response regulatory" evidence="6">
    <location>
        <begin position="5"/>
        <end position="121"/>
    </location>
</feature>
<dbReference type="PANTHER" id="PTHR44591:SF3">
    <property type="entry name" value="RESPONSE REGULATORY DOMAIN-CONTAINING PROTEIN"/>
    <property type="match status" value="1"/>
</dbReference>
<evidence type="ECO:0000256" key="4">
    <source>
        <dbReference type="SAM" id="MobiDB-lite"/>
    </source>
</evidence>
<dbReference type="OrthoDB" id="236568at2"/>
<dbReference type="RefSeq" id="WP_116919871.1">
    <property type="nucleotide sequence ID" value="NZ_QEKQ01000012.1"/>
</dbReference>
<dbReference type="InterPro" id="IPR011006">
    <property type="entry name" value="CheY-like_superfamily"/>
</dbReference>
<evidence type="ECO:0000313" key="7">
    <source>
        <dbReference type="EMBL" id="PVY69599.1"/>
    </source>
</evidence>
<evidence type="ECO:0000256" key="1">
    <source>
        <dbReference type="ARBA" id="ARBA00022553"/>
    </source>
</evidence>
<dbReference type="SMART" id="SM00448">
    <property type="entry name" value="REC"/>
    <property type="match status" value="1"/>
</dbReference>
<keyword evidence="3" id="KW-0175">Coiled coil</keyword>
<feature type="transmembrane region" description="Helical" evidence="5">
    <location>
        <begin position="206"/>
        <end position="225"/>
    </location>
</feature>
<evidence type="ECO:0000256" key="5">
    <source>
        <dbReference type="SAM" id="Phobius"/>
    </source>
</evidence>
<keyword evidence="5" id="KW-0812">Transmembrane</keyword>
<dbReference type="SUPFAM" id="SSF52172">
    <property type="entry name" value="CheY-like"/>
    <property type="match status" value="1"/>
</dbReference>
<dbReference type="GO" id="GO:0000160">
    <property type="term" value="P:phosphorelay signal transduction system"/>
    <property type="evidence" value="ECO:0007669"/>
    <property type="project" value="InterPro"/>
</dbReference>